<dbReference type="InterPro" id="IPR041854">
    <property type="entry name" value="BFD-like_2Fe2S-bd_dom_sf"/>
</dbReference>
<dbReference type="InterPro" id="IPR050260">
    <property type="entry name" value="FAD-bd_OxRdtase"/>
</dbReference>
<feature type="domain" description="NADH-rubredoxin oxidoreductase C-terminal" evidence="10">
    <location>
        <begin position="318"/>
        <end position="387"/>
    </location>
</feature>
<evidence type="ECO:0000256" key="5">
    <source>
        <dbReference type="ARBA" id="ARBA00023004"/>
    </source>
</evidence>
<keyword evidence="3" id="KW-0479">Metal-binding</keyword>
<evidence type="ECO:0000256" key="3">
    <source>
        <dbReference type="ARBA" id="ARBA00022723"/>
    </source>
</evidence>
<evidence type="ECO:0000256" key="2">
    <source>
        <dbReference type="ARBA" id="ARBA00022630"/>
    </source>
</evidence>
<dbReference type="Gene3D" id="1.10.10.1100">
    <property type="entry name" value="BFD-like [2Fe-2S]-binding domain"/>
    <property type="match status" value="1"/>
</dbReference>
<sequence length="768" mass="79452">MAERKERLVVAGNGMAGLKLLEELAKAAPGRYEITVYGSEPVPAYNRILLSKVLQGGVRREEIELKARSWYEEQGIELRTGEAVVGLDPGARGLRTSAGRTDRYDRLVLATGSSAFIPPIPGADKKGVIAFRSLADGEAMLEASRSGRRAAVIGGGLLGLEAARGLLHLGMEAHVVHNAAYLMNRQLDRQAARLLQAELERQGMRFHLARDTSEVTGIGRASGLRFRDGSRLQADLIVLAVGIRPNVELARAAGLAVRRAVEVDDRMRTSDPSIYAVGECAEHRGIAYGLVAPLYDQAKVLARELAGAGGESYQGSIPYSQLKVAGIEVFSVGDAAGHGEEETVQQAYDGLRGTYRRVLARDGKVTAAVLYGDASEGPALLELVRRGAAPEELAASRASGKEAEGGGLSLREAMAAALPDAATVCECNAVAKSAILEAVAGGCGTAEEVRACTGASGSCGGCRPVVEALVRLGAAGGPQAGLGGAASPAAGAAAGGAAGGAAGSEPPPSLPLPLCGCTDLSAAELPAAAARLAAESGGAGLSPRELRRLLGWRGEGGCGECRTALAFYAARHGGAASSLASAQGLGPDAVVRAGRSERRGIGEETPAPGEREAVEAADRMQRRWRRVAWPSPLRAAVSPGPDAPAGALVADIGLALSPAGWELTAGGSAEGVVRGGRLLAVAETLEEAAEAADACLQRYRAEARWGEPLWQWLERTGEAALRELLADASSRRELAGALRVAAAERNGADGEKPEPARLDRRREKEACP</sequence>
<dbReference type="PRINTS" id="PR00368">
    <property type="entry name" value="FADPNR"/>
</dbReference>
<dbReference type="InterPro" id="IPR041575">
    <property type="entry name" value="Rubredoxin_C"/>
</dbReference>
<evidence type="ECO:0000259" key="10">
    <source>
        <dbReference type="Pfam" id="PF18267"/>
    </source>
</evidence>
<dbReference type="GO" id="GO:0016491">
    <property type="term" value="F:oxidoreductase activity"/>
    <property type="evidence" value="ECO:0007669"/>
    <property type="project" value="InterPro"/>
</dbReference>
<feature type="domain" description="BFD-like [2Fe-2S]-binding" evidence="8">
    <location>
        <begin position="424"/>
        <end position="470"/>
    </location>
</feature>
<proteinExistence type="predicted"/>
<dbReference type="SUPFAM" id="SSF51905">
    <property type="entry name" value="FAD/NAD(P)-binding domain"/>
    <property type="match status" value="2"/>
</dbReference>
<evidence type="ECO:0000256" key="7">
    <source>
        <dbReference type="SAM" id="MobiDB-lite"/>
    </source>
</evidence>
<dbReference type="PANTHER" id="PTHR43429:SF3">
    <property type="entry name" value="NITRITE REDUCTASE [NAD(P)H]"/>
    <property type="match status" value="1"/>
</dbReference>
<keyword evidence="12" id="KW-1185">Reference proteome</keyword>
<evidence type="ECO:0000256" key="4">
    <source>
        <dbReference type="ARBA" id="ARBA00022827"/>
    </source>
</evidence>
<dbReference type="Gene3D" id="3.30.390.30">
    <property type="match status" value="1"/>
</dbReference>
<keyword evidence="2" id="KW-0285">Flavoprotein</keyword>
<dbReference type="RefSeq" id="WP_168909196.1">
    <property type="nucleotide sequence ID" value="NZ_CP051428.1"/>
</dbReference>
<dbReference type="EMBL" id="CP051428">
    <property type="protein sequence ID" value="QJC53661.1"/>
    <property type="molecule type" value="Genomic_DNA"/>
</dbReference>
<dbReference type="InterPro" id="IPR045854">
    <property type="entry name" value="NO2/SO3_Rdtase_4Fe4S_sf"/>
</dbReference>
<dbReference type="Pfam" id="PF07992">
    <property type="entry name" value="Pyr_redox_2"/>
    <property type="match status" value="1"/>
</dbReference>
<dbReference type="Pfam" id="PF18267">
    <property type="entry name" value="Rubredoxin_C"/>
    <property type="match status" value="1"/>
</dbReference>
<dbReference type="FunFam" id="3.50.50.60:FF:000033">
    <property type="entry name" value="Nitrite reductase [NAD(P)H], large subunit"/>
    <property type="match status" value="1"/>
</dbReference>
<feature type="domain" description="FAD/NAD(P)-binding" evidence="9">
    <location>
        <begin position="7"/>
        <end position="283"/>
    </location>
</feature>
<evidence type="ECO:0000259" key="8">
    <source>
        <dbReference type="Pfam" id="PF04324"/>
    </source>
</evidence>
<evidence type="ECO:0000259" key="9">
    <source>
        <dbReference type="Pfam" id="PF07992"/>
    </source>
</evidence>
<comment type="cofactor">
    <cofactor evidence="1">
        <name>FAD</name>
        <dbReference type="ChEBI" id="CHEBI:57692"/>
    </cofactor>
</comment>
<reference evidence="11 12" key="1">
    <citation type="submission" date="2020-04" db="EMBL/GenBank/DDBJ databases">
        <title>Novel Paenibacillus strain UniB2 isolated from commercial digestive syrup.</title>
        <authorList>
            <person name="Thorat V."/>
            <person name="Kirdat K."/>
            <person name="Tiwarekar B."/>
            <person name="Yadav A."/>
        </authorList>
    </citation>
    <scope>NUCLEOTIDE SEQUENCE [LARGE SCALE GENOMIC DNA]</scope>
    <source>
        <strain evidence="11 12">UniB2</strain>
    </source>
</reference>
<evidence type="ECO:0000313" key="12">
    <source>
        <dbReference type="Proteomes" id="UP000502136"/>
    </source>
</evidence>
<dbReference type="PANTHER" id="PTHR43429">
    <property type="entry name" value="PYRIDINE NUCLEOTIDE-DISULFIDE OXIDOREDUCTASE DOMAIN-CONTAINING"/>
    <property type="match status" value="1"/>
</dbReference>
<dbReference type="Gene3D" id="3.30.413.10">
    <property type="entry name" value="Sulfite Reductase Hemoprotein, domain 1"/>
    <property type="match status" value="1"/>
</dbReference>
<dbReference type="InterPro" id="IPR007419">
    <property type="entry name" value="BFD-like_2Fe2S-bd_dom"/>
</dbReference>
<keyword evidence="6" id="KW-0411">Iron-sulfur</keyword>
<organism evidence="11 12">
    <name type="scientific">Paenibacillus albicereus</name>
    <dbReference type="NCBI Taxonomy" id="2726185"/>
    <lineage>
        <taxon>Bacteria</taxon>
        <taxon>Bacillati</taxon>
        <taxon>Bacillota</taxon>
        <taxon>Bacilli</taxon>
        <taxon>Bacillales</taxon>
        <taxon>Paenibacillaceae</taxon>
        <taxon>Paenibacillus</taxon>
    </lineage>
</organism>
<feature type="region of interest" description="Disordered" evidence="7">
    <location>
        <begin position="743"/>
        <end position="768"/>
    </location>
</feature>
<dbReference type="SUPFAM" id="SSF56014">
    <property type="entry name" value="Nitrite and sulphite reductase 4Fe-4S domain-like"/>
    <property type="match status" value="1"/>
</dbReference>
<gene>
    <name evidence="11" type="ORF">HGI30_20425</name>
</gene>
<dbReference type="InterPro" id="IPR023753">
    <property type="entry name" value="FAD/NAD-binding_dom"/>
</dbReference>
<dbReference type="Proteomes" id="UP000502136">
    <property type="component" value="Chromosome"/>
</dbReference>
<name>A0A6H2H1U4_9BACL</name>
<dbReference type="Gene3D" id="3.50.50.60">
    <property type="entry name" value="FAD/NAD(P)-binding domain"/>
    <property type="match status" value="2"/>
</dbReference>
<dbReference type="GO" id="GO:0046872">
    <property type="term" value="F:metal ion binding"/>
    <property type="evidence" value="ECO:0007669"/>
    <property type="project" value="UniProtKB-KW"/>
</dbReference>
<evidence type="ECO:0000313" key="11">
    <source>
        <dbReference type="EMBL" id="QJC53661.1"/>
    </source>
</evidence>
<dbReference type="InterPro" id="IPR036188">
    <property type="entry name" value="FAD/NAD-bd_sf"/>
</dbReference>
<dbReference type="KEGG" id="palr:HGI30_20425"/>
<evidence type="ECO:0000256" key="1">
    <source>
        <dbReference type="ARBA" id="ARBA00001974"/>
    </source>
</evidence>
<dbReference type="PRINTS" id="PR00411">
    <property type="entry name" value="PNDRDTASEI"/>
</dbReference>
<keyword evidence="5" id="KW-0408">Iron</keyword>
<dbReference type="AlphaFoldDB" id="A0A6H2H1U4"/>
<keyword evidence="4" id="KW-0274">FAD</keyword>
<feature type="compositionally biased region" description="Basic and acidic residues" evidence="7">
    <location>
        <begin position="746"/>
        <end position="768"/>
    </location>
</feature>
<evidence type="ECO:0000256" key="6">
    <source>
        <dbReference type="ARBA" id="ARBA00023014"/>
    </source>
</evidence>
<protein>
    <submittedName>
        <fullName evidence="11">NAD(P)/FAD-dependent oxidoreductase</fullName>
    </submittedName>
</protein>
<dbReference type="InterPro" id="IPR016156">
    <property type="entry name" value="FAD/NAD-linked_Rdtase_dimer_sf"/>
</dbReference>
<dbReference type="GO" id="GO:0051536">
    <property type="term" value="F:iron-sulfur cluster binding"/>
    <property type="evidence" value="ECO:0007669"/>
    <property type="project" value="UniProtKB-KW"/>
</dbReference>
<accession>A0A6H2H1U4</accession>
<dbReference type="Pfam" id="PF04324">
    <property type="entry name" value="Fer2_BFD"/>
    <property type="match status" value="1"/>
</dbReference>